<dbReference type="AlphaFoldDB" id="A0AA40VVC6"/>
<dbReference type="RefSeq" id="WP_191762295.1">
    <property type="nucleotide sequence ID" value="NZ_VJXY01000098.1"/>
</dbReference>
<reference evidence="1" key="1">
    <citation type="submission" date="2019-07" db="EMBL/GenBank/DDBJ databases">
        <title>Toxilogical consequences of a new and cryptic species of cyanobacteria (Komarekiella delphini-convector) recovered from the epidermis of a bottlenose dolphin and 1500 ft. in the air.</title>
        <authorList>
            <person name="Brown A.O."/>
            <person name="Dvorak P."/>
            <person name="Villanueva C.D."/>
            <person name="Foss A.J."/>
            <person name="Garvey A.D."/>
            <person name="Gibson Q.A."/>
            <person name="Johansen J.R."/>
            <person name="Casamatta D.A."/>
        </authorList>
    </citation>
    <scope>NUCLEOTIDE SEQUENCE</scope>
    <source>
        <strain evidence="1">SJRDD-AB1</strain>
    </source>
</reference>
<accession>A0AA40VVC6</accession>
<dbReference type="EMBL" id="VJXY01000098">
    <property type="protein sequence ID" value="MBD6620976.1"/>
    <property type="molecule type" value="Genomic_DNA"/>
</dbReference>
<evidence type="ECO:0000313" key="1">
    <source>
        <dbReference type="EMBL" id="MBD6620976.1"/>
    </source>
</evidence>
<dbReference type="Proteomes" id="UP001165986">
    <property type="component" value="Unassembled WGS sequence"/>
</dbReference>
<protein>
    <submittedName>
        <fullName evidence="1">Uncharacterized protein</fullName>
    </submittedName>
</protein>
<name>A0AA40VVC6_9NOST</name>
<keyword evidence="2" id="KW-1185">Reference proteome</keyword>
<comment type="caution">
    <text evidence="1">The sequence shown here is derived from an EMBL/GenBank/DDBJ whole genome shotgun (WGS) entry which is preliminary data.</text>
</comment>
<proteinExistence type="predicted"/>
<evidence type="ECO:0000313" key="2">
    <source>
        <dbReference type="Proteomes" id="UP001165986"/>
    </source>
</evidence>
<gene>
    <name evidence="1" type="ORF">FNW02_35930</name>
</gene>
<organism evidence="1 2">
    <name type="scientific">Komarekiella delphini-convector SJRDD-AB1</name>
    <dbReference type="NCBI Taxonomy" id="2593771"/>
    <lineage>
        <taxon>Bacteria</taxon>
        <taxon>Bacillati</taxon>
        <taxon>Cyanobacteriota</taxon>
        <taxon>Cyanophyceae</taxon>
        <taxon>Nostocales</taxon>
        <taxon>Nostocaceae</taxon>
        <taxon>Komarekiella</taxon>
        <taxon>Komarekiella delphini-convector</taxon>
    </lineage>
</organism>
<sequence>MSQYLMQLGLSTESRRPLEDGKRVRYYRLNTDDVAFARKLLEYRQQQREYRERKRQESQDKHVAYAARMQMQYGINTPSTPPPIIIPSFISQGCGRTG</sequence>